<sequence>MDWRQAYRLGADPESWLDEADILQWMANMESEEGPAHPLSTETLAAWRVQEEARYAAVDAAVLDGLGRERHDTALLACAAPLAMVLGSWLQGLSAPGVFEDDGHLGVLSLLADDLGTGRPLGARTDAFRLLLRRFNHPFGSASAVSITHQTSVADDMFALPAVLLAMSRRSDAFQIQILAIDAVFRGIGRLPCFAAMNARHPEWTDWKRLDLSVPGDTAIVAEPLSLSLSLGERCQAEDAASSAKYVAAFQWAFAAVSSWSRRILSAAARAASPAHAMGQLLRDRSRAAGIYHQDRAIEGCPLSEHLRRAASDPAPVMAMLSRSRYVVKGDAARSTLVNGLVSPRGPMFRVFSEPELQTIREWISKLEQPTEQPLADATPALPVPCPPSRAERMNGDAPSDLRSAYHLLQGRAMAPATRAFALAYVRRWLHAAQRAKGTPGRQLPALWSPGTLPEWLLRQHDLHGASFEAGKQSQSGPPSREEVIESTLQLAPLILIDGSWLQGFTDIGLATSEIGAPLFQIYWDELGNGQLKLNHPLIYRQLLRSMDIQLPPTASREFAADPRLRRESFQLPVLWLCLGKLPRTFLPEVLGMNLAMELSGVGDGYRDARRFLSHHGFSTQFVDLHNTIDNVVNGHSAWAMVAIDKYMEGIADAGESSADAWRRIRTGYAALSARPRDFLAPLKSLFASAKASSPPLPSGRQALLHSPIPIV</sequence>
<evidence type="ECO:0000313" key="2">
    <source>
        <dbReference type="Proteomes" id="UP001438292"/>
    </source>
</evidence>
<dbReference type="RefSeq" id="WP_166441110.1">
    <property type="nucleotide sequence ID" value="NZ_CP197095.1"/>
</dbReference>
<dbReference type="EMBL" id="JBDQQU010000001">
    <property type="protein sequence ID" value="MEO3953034.1"/>
    <property type="molecule type" value="Genomic_DNA"/>
</dbReference>
<dbReference type="GeneID" id="97476201"/>
<dbReference type="Pfam" id="PF14518">
    <property type="entry name" value="Haem_oxygenas_2"/>
    <property type="match status" value="1"/>
</dbReference>
<accession>A0ABV0H043</accession>
<dbReference type="SMART" id="SM01236">
    <property type="entry name" value="Haem_oxygenase_2"/>
    <property type="match status" value="1"/>
</dbReference>
<dbReference type="Proteomes" id="UP001438292">
    <property type="component" value="Unassembled WGS sequence"/>
</dbReference>
<reference evidence="1 2" key="1">
    <citation type="submission" date="2024-05" db="EMBL/GenBank/DDBJ databases">
        <authorList>
            <person name="De Oliveira J.P."/>
            <person name="Noriler S.A."/>
            <person name="De Oliveira A.G."/>
            <person name="Sipoli D.S."/>
        </authorList>
    </citation>
    <scope>NUCLEOTIDE SEQUENCE [LARGE SCALE GENOMIC DNA]</scope>
    <source>
        <strain evidence="1 2">LABIM186</strain>
    </source>
</reference>
<comment type="caution">
    <text evidence="1">The sequence shown here is derived from an EMBL/GenBank/DDBJ whole genome shotgun (WGS) entry which is preliminary data.</text>
</comment>
<proteinExistence type="predicted"/>
<protein>
    <submittedName>
        <fullName evidence="1">Iron-containing redox enzyme family protein</fullName>
    </submittedName>
</protein>
<gene>
    <name evidence="1" type="ORF">ABH309_01085</name>
</gene>
<keyword evidence="2" id="KW-1185">Reference proteome</keyword>
<organism evidence="1 2">
    <name type="scientific">Chromobacterium piscinae</name>
    <dbReference type="NCBI Taxonomy" id="686831"/>
    <lineage>
        <taxon>Bacteria</taxon>
        <taxon>Pseudomonadati</taxon>
        <taxon>Pseudomonadota</taxon>
        <taxon>Betaproteobacteria</taxon>
        <taxon>Neisseriales</taxon>
        <taxon>Chromobacteriaceae</taxon>
        <taxon>Chromobacterium</taxon>
    </lineage>
</organism>
<name>A0ABV0H043_9NEIS</name>
<dbReference type="InterPro" id="IPR016084">
    <property type="entry name" value="Haem_Oase-like_multi-hlx"/>
</dbReference>
<dbReference type="Gene3D" id="1.20.910.10">
    <property type="entry name" value="Heme oxygenase-like"/>
    <property type="match status" value="1"/>
</dbReference>
<evidence type="ECO:0000313" key="1">
    <source>
        <dbReference type="EMBL" id="MEO3953034.1"/>
    </source>
</evidence>